<comment type="pathway">
    <text evidence="2">Protein modification; protein glycosylation.</text>
</comment>
<evidence type="ECO:0000256" key="1">
    <source>
        <dbReference type="ARBA" id="ARBA00004606"/>
    </source>
</evidence>
<dbReference type="STRING" id="1531966.A0A0A1TCN3"/>
<dbReference type="EC" id="2.4.1.122" evidence="4"/>
<accession>A0A0A1TCN3</accession>
<dbReference type="OrthoDB" id="414175at2759"/>
<dbReference type="AlphaFoldDB" id="A0A0A1TCN3"/>
<organism evidence="15 16">
    <name type="scientific">[Torrubiella] hemipterigena</name>
    <dbReference type="NCBI Taxonomy" id="1531966"/>
    <lineage>
        <taxon>Eukaryota</taxon>
        <taxon>Fungi</taxon>
        <taxon>Dikarya</taxon>
        <taxon>Ascomycota</taxon>
        <taxon>Pezizomycotina</taxon>
        <taxon>Sordariomycetes</taxon>
        <taxon>Hypocreomycetidae</taxon>
        <taxon>Hypocreales</taxon>
        <taxon>Clavicipitaceae</taxon>
        <taxon>Clavicipitaceae incertae sedis</taxon>
        <taxon>'Torrubiella' clade</taxon>
    </lineage>
</organism>
<evidence type="ECO:0000256" key="2">
    <source>
        <dbReference type="ARBA" id="ARBA00004922"/>
    </source>
</evidence>
<evidence type="ECO:0000256" key="3">
    <source>
        <dbReference type="ARBA" id="ARBA00006462"/>
    </source>
</evidence>
<evidence type="ECO:0000256" key="11">
    <source>
        <dbReference type="ARBA" id="ARBA00023136"/>
    </source>
</evidence>
<comment type="similarity">
    <text evidence="3">Belongs to the glycosyltransferase 31 family. Beta3-Gal-T subfamily.</text>
</comment>
<evidence type="ECO:0000256" key="9">
    <source>
        <dbReference type="ARBA" id="ARBA00022968"/>
    </source>
</evidence>
<feature type="region of interest" description="Disordered" evidence="12">
    <location>
        <begin position="37"/>
        <end position="71"/>
    </location>
</feature>
<dbReference type="InterPro" id="IPR003378">
    <property type="entry name" value="Fringe-like_glycosylTrfase"/>
</dbReference>
<keyword evidence="16" id="KW-1185">Reference proteome</keyword>
<feature type="transmembrane region" description="Helical" evidence="13">
    <location>
        <begin position="7"/>
        <end position="26"/>
    </location>
</feature>
<comment type="subcellular location">
    <subcellularLocation>
        <location evidence="1">Membrane</location>
        <topology evidence="1">Single-pass type II membrane protein</topology>
    </subcellularLocation>
</comment>
<gene>
    <name evidence="15" type="ORF">VHEMI03918</name>
</gene>
<feature type="domain" description="Fringe-like glycosyltransferase" evidence="14">
    <location>
        <begin position="187"/>
        <end position="256"/>
    </location>
</feature>
<protein>
    <recommendedName>
        <fullName evidence="4">N-acetylgalactosaminide beta-1,3-galactosyltransferase</fullName>
        <ecNumber evidence="4">2.4.1.122</ecNumber>
    </recommendedName>
</protein>
<dbReference type="Pfam" id="PF02434">
    <property type="entry name" value="Fringe"/>
    <property type="match status" value="1"/>
</dbReference>
<keyword evidence="11 13" id="KW-0472">Membrane</keyword>
<dbReference type="Gene3D" id="3.90.550.50">
    <property type="match status" value="1"/>
</dbReference>
<evidence type="ECO:0000256" key="8">
    <source>
        <dbReference type="ARBA" id="ARBA00022741"/>
    </source>
</evidence>
<keyword evidence="6" id="KW-0808">Transferase</keyword>
<feature type="compositionally biased region" description="Low complexity" evidence="12">
    <location>
        <begin position="41"/>
        <end position="50"/>
    </location>
</feature>
<evidence type="ECO:0000256" key="7">
    <source>
        <dbReference type="ARBA" id="ARBA00022692"/>
    </source>
</evidence>
<evidence type="ECO:0000313" key="15">
    <source>
        <dbReference type="EMBL" id="CEJ85795.1"/>
    </source>
</evidence>
<evidence type="ECO:0000256" key="5">
    <source>
        <dbReference type="ARBA" id="ARBA00022676"/>
    </source>
</evidence>
<dbReference type="EMBL" id="CDHN01000002">
    <property type="protein sequence ID" value="CEJ85795.1"/>
    <property type="molecule type" value="Genomic_DNA"/>
</dbReference>
<dbReference type="GO" id="GO:0016020">
    <property type="term" value="C:membrane"/>
    <property type="evidence" value="ECO:0007669"/>
    <property type="project" value="UniProtKB-SubCell"/>
</dbReference>
<dbReference type="GO" id="GO:0016263">
    <property type="term" value="F:glycoprotein-N-acetylgalactosamine 3-beta-galactosyltransferase activity"/>
    <property type="evidence" value="ECO:0007669"/>
    <property type="project" value="UniProtKB-EC"/>
</dbReference>
<proteinExistence type="inferred from homology"/>
<dbReference type="GO" id="GO:0000166">
    <property type="term" value="F:nucleotide binding"/>
    <property type="evidence" value="ECO:0007669"/>
    <property type="project" value="UniProtKB-KW"/>
</dbReference>
<evidence type="ECO:0000256" key="10">
    <source>
        <dbReference type="ARBA" id="ARBA00022989"/>
    </source>
</evidence>
<reference evidence="15 16" key="1">
    <citation type="journal article" date="2015" name="Genome Announc.">
        <title>Draft Genome Sequence and Gene Annotation of the Entomopathogenic Fungus Verticillium hemipterigenum.</title>
        <authorList>
            <person name="Horn F."/>
            <person name="Habel A."/>
            <person name="Scharf D.H."/>
            <person name="Dworschak J."/>
            <person name="Brakhage A.A."/>
            <person name="Guthke R."/>
            <person name="Hertweck C."/>
            <person name="Linde J."/>
        </authorList>
    </citation>
    <scope>NUCLEOTIDE SEQUENCE [LARGE SCALE GENOMIC DNA]</scope>
</reference>
<dbReference type="HOGENOM" id="CLU_022549_1_0_1"/>
<sequence length="490" mass="57085">MTLKSMRLVPVWVALIVFITLAMYALQNTDQHQIRLGGYRQKAQQSQQPQSELPTKPQAPQPSRETQVAHRVDPECADFPDTSNVLILLKTGASEIYRRIPMHYMSMLKCMPDNVLLFSDLAQTVGGHVVYDSLDNVLPAVKQHNNDFLLYHRQQQCHISREECNKNYDTGSEGWNLDKYKNSHIAEKAWKMHPNYDWYFYIDADTYVSWRNLMSWLKNVDPTKPHYIGGIQRSGYFPFAHGGTGYLLSQATMRDLFTKEPKLGNKWDERVSHHCCGDIMWAEIMVNETGLEPEEMFPALNPKKANTVKYSDKQWCQPIITLHKLLTEDVDLMYTFENDVVKSGNALKFRDLYNHFVKDNLREVLADWDNASDDEFYIDPKINPDDRNQDEWRELPNRVKKDNLSPVEKEAWKSHTNCKKACESHDDCLQWRYLNGVCGIGREILYGVSAKKEDDNAKRTYSGWRLETIKKFVDKQASCDKPWDWPVKDL</sequence>
<evidence type="ECO:0000256" key="12">
    <source>
        <dbReference type="SAM" id="MobiDB-lite"/>
    </source>
</evidence>
<evidence type="ECO:0000313" key="16">
    <source>
        <dbReference type="Proteomes" id="UP000039046"/>
    </source>
</evidence>
<keyword evidence="5" id="KW-0328">Glycosyltransferase</keyword>
<keyword evidence="7 13" id="KW-0812">Transmembrane</keyword>
<keyword evidence="8" id="KW-0547">Nucleotide-binding</keyword>
<keyword evidence="10 13" id="KW-1133">Transmembrane helix</keyword>
<evidence type="ECO:0000256" key="13">
    <source>
        <dbReference type="SAM" id="Phobius"/>
    </source>
</evidence>
<evidence type="ECO:0000256" key="6">
    <source>
        <dbReference type="ARBA" id="ARBA00022679"/>
    </source>
</evidence>
<dbReference type="Proteomes" id="UP000039046">
    <property type="component" value="Unassembled WGS sequence"/>
</dbReference>
<dbReference type="PANTHER" id="PTHR23033:SF40">
    <property type="entry name" value="APPLE DOMAIN-CONTAINING PROTEIN"/>
    <property type="match status" value="1"/>
</dbReference>
<dbReference type="InterPro" id="IPR026050">
    <property type="entry name" value="C1GALT1/C1GALT1_chp1"/>
</dbReference>
<evidence type="ECO:0000259" key="14">
    <source>
        <dbReference type="Pfam" id="PF02434"/>
    </source>
</evidence>
<evidence type="ECO:0000256" key="4">
    <source>
        <dbReference type="ARBA" id="ARBA00012557"/>
    </source>
</evidence>
<keyword evidence="9" id="KW-0735">Signal-anchor</keyword>
<name>A0A0A1TCN3_9HYPO</name>
<dbReference type="PANTHER" id="PTHR23033">
    <property type="entry name" value="BETA1,3-GALACTOSYLTRANSFERASE"/>
    <property type="match status" value="1"/>
</dbReference>